<comment type="caution">
    <text evidence="1">The sequence shown here is derived from an EMBL/GenBank/DDBJ whole genome shotgun (WGS) entry which is preliminary data.</text>
</comment>
<gene>
    <name evidence="1" type="ORF">LTR69_011403</name>
</gene>
<name>A0ABR0IW87_9EURO</name>
<proteinExistence type="predicted"/>
<dbReference type="Gene3D" id="3.40.50.720">
    <property type="entry name" value="NAD(P)-binding Rossmann-like Domain"/>
    <property type="match status" value="1"/>
</dbReference>
<protein>
    <submittedName>
        <fullName evidence="1">Uncharacterized protein</fullName>
    </submittedName>
</protein>
<dbReference type="EMBL" id="JAVRRF010000060">
    <property type="protein sequence ID" value="KAK5048415.1"/>
    <property type="molecule type" value="Genomic_DNA"/>
</dbReference>
<dbReference type="Gene3D" id="3.90.180.10">
    <property type="entry name" value="Medium-chain alcohol dehydrogenases, catalytic domain"/>
    <property type="match status" value="1"/>
</dbReference>
<evidence type="ECO:0000313" key="2">
    <source>
        <dbReference type="Proteomes" id="UP001345691"/>
    </source>
</evidence>
<organism evidence="1 2">
    <name type="scientific">Exophiala sideris</name>
    <dbReference type="NCBI Taxonomy" id="1016849"/>
    <lineage>
        <taxon>Eukaryota</taxon>
        <taxon>Fungi</taxon>
        <taxon>Dikarya</taxon>
        <taxon>Ascomycota</taxon>
        <taxon>Pezizomycotina</taxon>
        <taxon>Eurotiomycetes</taxon>
        <taxon>Chaetothyriomycetidae</taxon>
        <taxon>Chaetothyriales</taxon>
        <taxon>Herpotrichiellaceae</taxon>
        <taxon>Exophiala</taxon>
    </lineage>
</organism>
<sequence length="114" mass="12832">MVCNASSRAYEQALDFLRYAGTLVCVGIPEIDPHPMPKTAPWQIIVNQWKIKGAVTGNRQMAVDCLKPTTLGQVHRARPKAGLGRIHRARLLDSEYDQQCKPRLLGGDLQYYVR</sequence>
<evidence type="ECO:0000313" key="1">
    <source>
        <dbReference type="EMBL" id="KAK5048415.1"/>
    </source>
</evidence>
<dbReference type="Proteomes" id="UP001345691">
    <property type="component" value="Unassembled WGS sequence"/>
</dbReference>
<keyword evidence="2" id="KW-1185">Reference proteome</keyword>
<reference evidence="1 2" key="1">
    <citation type="submission" date="2023-08" db="EMBL/GenBank/DDBJ databases">
        <title>Black Yeasts Isolated from many extreme environments.</title>
        <authorList>
            <person name="Coleine C."/>
            <person name="Stajich J.E."/>
            <person name="Selbmann L."/>
        </authorList>
    </citation>
    <scope>NUCLEOTIDE SEQUENCE [LARGE SCALE GENOMIC DNA]</scope>
    <source>
        <strain evidence="1 2">CCFEE 6328</strain>
    </source>
</reference>
<accession>A0ABR0IW87</accession>